<feature type="modified residue" description="N6-(pyridoxal phosphate)lysine" evidence="4">
    <location>
        <position position="185"/>
    </location>
</feature>
<dbReference type="InterPro" id="IPR000653">
    <property type="entry name" value="DegT/StrS_aminotransferase"/>
</dbReference>
<dbReference type="Proteomes" id="UP000557307">
    <property type="component" value="Unassembled WGS sequence"/>
</dbReference>
<comment type="caution">
    <text evidence="6">The sequence shown here is derived from an EMBL/GenBank/DDBJ whole genome shotgun (WGS) entry which is preliminary data.</text>
</comment>
<dbReference type="GO" id="GO:0030170">
    <property type="term" value="F:pyridoxal phosphate binding"/>
    <property type="evidence" value="ECO:0007669"/>
    <property type="project" value="TreeGrafter"/>
</dbReference>
<evidence type="ECO:0000313" key="6">
    <source>
        <dbReference type="EMBL" id="MBB5286462.1"/>
    </source>
</evidence>
<proteinExistence type="inferred from homology"/>
<dbReference type="CDD" id="cd00616">
    <property type="entry name" value="AHBA_syn"/>
    <property type="match status" value="1"/>
</dbReference>
<dbReference type="InterPro" id="IPR015422">
    <property type="entry name" value="PyrdxlP-dep_Trfase_small"/>
</dbReference>
<sequence length="365" mass="40846">MIPFLDLRQINAPYQEAIEEASLRVLRSGWYVLGQELKAFEEAFATYCEADFCVGVANGLDAIQLILQAYGFPDGSEILVPANTYIATVLPVSYLQLVPVLVEPDPATMLIDPARIEAHLTSRTKAILTTDLYGRSCDLEPIRALADKHGLKVITDAAQAHGARYQGRKVGGLADATAFSFYPTKNLGALGDAGAVTTSDPALAERITYLRNYGSRERYKNDYQGVNSRMDELQAAILNAKLPFLDRDNDRRRALAQRYLRELRVSELVLPPADAVHDDAWHLFVVRHPRRAELVKYLSQYGIQTQIHYPVPIHRQVAYTSLSHLRLPITEQIHEQVVSLPLHPVLTDADLTYIIDTINQFEAQP</sequence>
<evidence type="ECO:0000256" key="2">
    <source>
        <dbReference type="ARBA" id="ARBA00037999"/>
    </source>
</evidence>
<dbReference type="InterPro" id="IPR015424">
    <property type="entry name" value="PyrdxlP-dep_Trfase"/>
</dbReference>
<organism evidence="6 7">
    <name type="scientific">Rhabdobacter roseus</name>
    <dbReference type="NCBI Taxonomy" id="1655419"/>
    <lineage>
        <taxon>Bacteria</taxon>
        <taxon>Pseudomonadati</taxon>
        <taxon>Bacteroidota</taxon>
        <taxon>Cytophagia</taxon>
        <taxon>Cytophagales</taxon>
        <taxon>Cytophagaceae</taxon>
        <taxon>Rhabdobacter</taxon>
    </lineage>
</organism>
<evidence type="ECO:0000256" key="1">
    <source>
        <dbReference type="ARBA" id="ARBA00022898"/>
    </source>
</evidence>
<gene>
    <name evidence="6" type="ORF">HNQ92_004622</name>
</gene>
<dbReference type="RefSeq" id="WP_184177592.1">
    <property type="nucleotide sequence ID" value="NZ_JACHGF010000009.1"/>
</dbReference>
<dbReference type="PIRSF" id="PIRSF000390">
    <property type="entry name" value="PLP_StrS"/>
    <property type="match status" value="1"/>
</dbReference>
<dbReference type="Pfam" id="PF01041">
    <property type="entry name" value="DegT_DnrJ_EryC1"/>
    <property type="match status" value="1"/>
</dbReference>
<dbReference type="Gene3D" id="3.90.1150.10">
    <property type="entry name" value="Aspartate Aminotransferase, domain 1"/>
    <property type="match status" value="1"/>
</dbReference>
<keyword evidence="1 4" id="KW-0663">Pyridoxal phosphate</keyword>
<evidence type="ECO:0000256" key="3">
    <source>
        <dbReference type="PIRSR" id="PIRSR000390-1"/>
    </source>
</evidence>
<dbReference type="GO" id="GO:0000271">
    <property type="term" value="P:polysaccharide biosynthetic process"/>
    <property type="evidence" value="ECO:0007669"/>
    <property type="project" value="TreeGrafter"/>
</dbReference>
<dbReference type="SUPFAM" id="SSF53383">
    <property type="entry name" value="PLP-dependent transferases"/>
    <property type="match status" value="1"/>
</dbReference>
<dbReference type="GO" id="GO:0008483">
    <property type="term" value="F:transaminase activity"/>
    <property type="evidence" value="ECO:0007669"/>
    <property type="project" value="TreeGrafter"/>
</dbReference>
<dbReference type="InterPro" id="IPR015421">
    <property type="entry name" value="PyrdxlP-dep_Trfase_major"/>
</dbReference>
<dbReference type="EMBL" id="JACHGF010000009">
    <property type="protein sequence ID" value="MBB5286462.1"/>
    <property type="molecule type" value="Genomic_DNA"/>
</dbReference>
<keyword evidence="7" id="KW-1185">Reference proteome</keyword>
<accession>A0A840TXY0</accession>
<feature type="active site" description="Proton acceptor" evidence="3">
    <location>
        <position position="185"/>
    </location>
</feature>
<dbReference type="Gene3D" id="3.40.640.10">
    <property type="entry name" value="Type I PLP-dependent aspartate aminotransferase-like (Major domain)"/>
    <property type="match status" value="1"/>
</dbReference>
<comment type="similarity">
    <text evidence="2 5">Belongs to the DegT/DnrJ/EryC1 family.</text>
</comment>
<dbReference type="PANTHER" id="PTHR30244:SF36">
    <property type="entry name" value="3-OXO-GLUCOSE-6-PHOSPHATE:GLUTAMATE AMINOTRANSFERASE"/>
    <property type="match status" value="1"/>
</dbReference>
<protein>
    <submittedName>
        <fullName evidence="6">dTDP-4-amino-4,6-dideoxygalactose transaminase</fullName>
    </submittedName>
</protein>
<dbReference type="AlphaFoldDB" id="A0A840TXY0"/>
<evidence type="ECO:0000256" key="4">
    <source>
        <dbReference type="PIRSR" id="PIRSR000390-2"/>
    </source>
</evidence>
<evidence type="ECO:0000256" key="5">
    <source>
        <dbReference type="RuleBase" id="RU004508"/>
    </source>
</evidence>
<name>A0A840TXY0_9BACT</name>
<evidence type="ECO:0000313" key="7">
    <source>
        <dbReference type="Proteomes" id="UP000557307"/>
    </source>
</evidence>
<reference evidence="6 7" key="1">
    <citation type="submission" date="2020-08" db="EMBL/GenBank/DDBJ databases">
        <title>Genomic Encyclopedia of Type Strains, Phase IV (KMG-IV): sequencing the most valuable type-strain genomes for metagenomic binning, comparative biology and taxonomic classification.</title>
        <authorList>
            <person name="Goeker M."/>
        </authorList>
    </citation>
    <scope>NUCLEOTIDE SEQUENCE [LARGE SCALE GENOMIC DNA]</scope>
    <source>
        <strain evidence="6 7">DSM 105074</strain>
    </source>
</reference>
<dbReference type="PANTHER" id="PTHR30244">
    <property type="entry name" value="TRANSAMINASE"/>
    <property type="match status" value="1"/>
</dbReference>